<comment type="caution">
    <text evidence="4">The sequence shown here is derived from an EMBL/GenBank/DDBJ whole genome shotgun (WGS) entry which is preliminary data.</text>
</comment>
<name>W9BGJ4_MYCCO</name>
<evidence type="ECO:0000313" key="4">
    <source>
        <dbReference type="EMBL" id="CDO05625.1"/>
    </source>
</evidence>
<dbReference type="PANTHER" id="PTHR30005:SF0">
    <property type="entry name" value="RETROGRADE REGULATION PROTEIN 2"/>
    <property type="match status" value="1"/>
</dbReference>
<comment type="similarity">
    <text evidence="1">Belongs to the GppA/Ppx family.</text>
</comment>
<sequence length="179" mass="19643">MSRTYLGASTIPTGDRVKALRKHVRQQIGNFADRVSWEGRPRRVVVTSKTFKQLARMCGAPKQRQGPFARRVLTSTDLARCVDRLSGIPARDRADIPGVSDSRARQILGGAVVALETMRRLRIEEAELSPWALREGIMLAHLAQVDPTAAPPVRPVPCESTRSSCAPALVTGHTSPSRR</sequence>
<dbReference type="Pfam" id="PF02541">
    <property type="entry name" value="Ppx-GppA"/>
    <property type="match status" value="1"/>
</dbReference>
<dbReference type="eggNOG" id="COG0248">
    <property type="taxonomic scope" value="Bacteria"/>
</dbReference>
<dbReference type="PANTHER" id="PTHR30005">
    <property type="entry name" value="EXOPOLYPHOSPHATASE"/>
    <property type="match status" value="1"/>
</dbReference>
<dbReference type="EMBL" id="CCBB010000001">
    <property type="protein sequence ID" value="CDO05625.1"/>
    <property type="molecule type" value="Genomic_DNA"/>
</dbReference>
<keyword evidence="5" id="KW-1185">Reference proteome</keyword>
<dbReference type="InterPro" id="IPR003695">
    <property type="entry name" value="Ppx_GppA_N"/>
</dbReference>
<proteinExistence type="inferred from homology"/>
<dbReference type="STRING" id="258533.BN977_00399"/>
<reference evidence="4" key="1">
    <citation type="submission" date="2014-03" db="EMBL/GenBank/DDBJ databases">
        <title>Draft Genome Sequence of Mycobacterium cosmeticum DSM 44829.</title>
        <authorList>
            <person name="Croce O."/>
            <person name="Robert C."/>
            <person name="Raoult D."/>
            <person name="Drancourt M."/>
        </authorList>
    </citation>
    <scope>NUCLEOTIDE SEQUENCE [LARGE SCALE GENOMIC DNA]</scope>
    <source>
        <strain evidence="4">DSM 44829</strain>
    </source>
</reference>
<evidence type="ECO:0000256" key="1">
    <source>
        <dbReference type="ARBA" id="ARBA00007125"/>
    </source>
</evidence>
<feature type="region of interest" description="Disordered" evidence="2">
    <location>
        <begin position="153"/>
        <end position="179"/>
    </location>
</feature>
<organism evidence="4 5">
    <name type="scientific">Mycolicibacterium cosmeticum</name>
    <dbReference type="NCBI Taxonomy" id="258533"/>
    <lineage>
        <taxon>Bacteria</taxon>
        <taxon>Bacillati</taxon>
        <taxon>Actinomycetota</taxon>
        <taxon>Actinomycetes</taxon>
        <taxon>Mycobacteriales</taxon>
        <taxon>Mycobacteriaceae</taxon>
        <taxon>Mycolicibacterium</taxon>
    </lineage>
</organism>
<evidence type="ECO:0000259" key="3">
    <source>
        <dbReference type="Pfam" id="PF02541"/>
    </source>
</evidence>
<reference evidence="4" key="2">
    <citation type="submission" date="2014-03" db="EMBL/GenBank/DDBJ databases">
        <authorList>
            <person name="Urmite Genomes"/>
        </authorList>
    </citation>
    <scope>NUCLEOTIDE SEQUENCE</scope>
    <source>
        <strain evidence="4">DSM 44829</strain>
    </source>
</reference>
<evidence type="ECO:0000256" key="2">
    <source>
        <dbReference type="SAM" id="MobiDB-lite"/>
    </source>
</evidence>
<dbReference type="SUPFAM" id="SSF53067">
    <property type="entry name" value="Actin-like ATPase domain"/>
    <property type="match status" value="1"/>
</dbReference>
<dbReference type="Gene3D" id="3.30.420.150">
    <property type="entry name" value="Exopolyphosphatase. Domain 2"/>
    <property type="match status" value="1"/>
</dbReference>
<gene>
    <name evidence="4" type="ORF">BN977_00399</name>
</gene>
<dbReference type="InterPro" id="IPR043129">
    <property type="entry name" value="ATPase_NBD"/>
</dbReference>
<protein>
    <submittedName>
        <fullName evidence="4">Ppx/GppA phosphatase</fullName>
    </submittedName>
</protein>
<dbReference type="InterPro" id="IPR050273">
    <property type="entry name" value="GppA/Ppx_hydrolase"/>
</dbReference>
<dbReference type="AlphaFoldDB" id="W9BGJ4"/>
<dbReference type="GO" id="GO:0016462">
    <property type="term" value="F:pyrophosphatase activity"/>
    <property type="evidence" value="ECO:0007669"/>
    <property type="project" value="TreeGrafter"/>
</dbReference>
<feature type="domain" description="Ppx/GppA phosphatase N-terminal" evidence="3">
    <location>
        <begin position="10"/>
        <end position="142"/>
    </location>
</feature>
<accession>W9BGJ4</accession>
<evidence type="ECO:0000313" key="5">
    <source>
        <dbReference type="Proteomes" id="UP000028870"/>
    </source>
</evidence>
<dbReference type="Proteomes" id="UP000028870">
    <property type="component" value="Unassembled WGS sequence"/>
</dbReference>